<keyword evidence="4" id="KW-0007">Acetylation</keyword>
<accession>A0AAN6J6P5</accession>
<evidence type="ECO:0000313" key="9">
    <source>
        <dbReference type="Proteomes" id="UP001168146"/>
    </source>
</evidence>
<dbReference type="GO" id="GO:0007023">
    <property type="term" value="P:post-chaperonin tubulin folding pathway"/>
    <property type="evidence" value="ECO:0007669"/>
    <property type="project" value="InterPro"/>
</dbReference>
<dbReference type="SMART" id="SM00673">
    <property type="entry name" value="CARP"/>
    <property type="match status" value="1"/>
</dbReference>
<keyword evidence="3" id="KW-0963">Cytoplasm</keyword>
<gene>
    <name evidence="8" type="ORF">LTR82_009997</name>
</gene>
<evidence type="ECO:0000256" key="5">
    <source>
        <dbReference type="ARBA" id="ARBA00023186"/>
    </source>
</evidence>
<evidence type="ECO:0000256" key="1">
    <source>
        <dbReference type="ARBA" id="ARBA00004496"/>
    </source>
</evidence>
<dbReference type="PANTHER" id="PTHR15139">
    <property type="entry name" value="TUBULIN FOLDING COFACTOR C"/>
    <property type="match status" value="1"/>
</dbReference>
<comment type="similarity">
    <text evidence="2">Belongs to the TBCC family.</text>
</comment>
<reference evidence="8" key="1">
    <citation type="submission" date="2021-12" db="EMBL/GenBank/DDBJ databases">
        <title>Black yeast isolated from Biological Soil Crust.</title>
        <authorList>
            <person name="Kurbessoian T."/>
        </authorList>
    </citation>
    <scope>NUCLEOTIDE SEQUENCE</scope>
    <source>
        <strain evidence="8">CCFEE 5208</strain>
    </source>
</reference>
<evidence type="ECO:0000256" key="3">
    <source>
        <dbReference type="ARBA" id="ARBA00022490"/>
    </source>
</evidence>
<proteinExistence type="inferred from homology"/>
<evidence type="ECO:0000256" key="4">
    <source>
        <dbReference type="ARBA" id="ARBA00022990"/>
    </source>
</evidence>
<organism evidence="8 9">
    <name type="scientific">Friedmanniomyces endolithicus</name>
    <dbReference type="NCBI Taxonomy" id="329885"/>
    <lineage>
        <taxon>Eukaryota</taxon>
        <taxon>Fungi</taxon>
        <taxon>Dikarya</taxon>
        <taxon>Ascomycota</taxon>
        <taxon>Pezizomycotina</taxon>
        <taxon>Dothideomycetes</taxon>
        <taxon>Dothideomycetidae</taxon>
        <taxon>Mycosphaerellales</taxon>
        <taxon>Teratosphaeriaceae</taxon>
        <taxon>Friedmanniomyces</taxon>
    </lineage>
</organism>
<dbReference type="EMBL" id="JASUXU010000033">
    <property type="protein sequence ID" value="KAK0318897.1"/>
    <property type="molecule type" value="Genomic_DNA"/>
</dbReference>
<protein>
    <recommendedName>
        <fullName evidence="7">C-CAP/cofactor C-like domain-containing protein</fullName>
    </recommendedName>
</protein>
<comment type="caution">
    <text evidence="8">The sequence shown here is derived from an EMBL/GenBank/DDBJ whole genome shotgun (WGS) entry which is preliminary data.</text>
</comment>
<dbReference type="PANTHER" id="PTHR15139:SF0">
    <property type="entry name" value="TUBULIN-SPECIFIC CHAPERONE C"/>
    <property type="match status" value="1"/>
</dbReference>
<dbReference type="Gene3D" id="1.20.58.1250">
    <property type="entry name" value="Tubulin Binding Cofactor C, N-terminal domain"/>
    <property type="match status" value="1"/>
</dbReference>
<dbReference type="InterPro" id="IPR027684">
    <property type="entry name" value="TBCC"/>
</dbReference>
<evidence type="ECO:0000256" key="6">
    <source>
        <dbReference type="ARBA" id="ARBA00026055"/>
    </source>
</evidence>
<evidence type="ECO:0000259" key="7">
    <source>
        <dbReference type="PROSITE" id="PS51329"/>
    </source>
</evidence>
<dbReference type="InterPro" id="IPR031925">
    <property type="entry name" value="TBCC_N"/>
</dbReference>
<dbReference type="Pfam" id="PF07986">
    <property type="entry name" value="TBCC"/>
    <property type="match status" value="1"/>
</dbReference>
<dbReference type="Pfam" id="PF16752">
    <property type="entry name" value="TBCC_N"/>
    <property type="match status" value="1"/>
</dbReference>
<dbReference type="AlphaFoldDB" id="A0AAN6J6P5"/>
<dbReference type="InterPro" id="IPR016098">
    <property type="entry name" value="CAP/MinC_C"/>
</dbReference>
<feature type="domain" description="C-CAP/cofactor C-like" evidence="7">
    <location>
        <begin position="169"/>
        <end position="322"/>
    </location>
</feature>
<dbReference type="GO" id="GO:0007021">
    <property type="term" value="P:tubulin complex assembly"/>
    <property type="evidence" value="ECO:0007669"/>
    <property type="project" value="TreeGrafter"/>
</dbReference>
<dbReference type="GO" id="GO:0015631">
    <property type="term" value="F:tubulin binding"/>
    <property type="evidence" value="ECO:0007669"/>
    <property type="project" value="InterPro"/>
</dbReference>
<dbReference type="Proteomes" id="UP001168146">
    <property type="component" value="Unassembled WGS sequence"/>
</dbReference>
<dbReference type="Gene3D" id="2.160.20.70">
    <property type="match status" value="1"/>
</dbReference>
<dbReference type="InterPro" id="IPR006599">
    <property type="entry name" value="CARP_motif"/>
</dbReference>
<comment type="subunit">
    <text evidence="6">Supercomplex made of cofactors A to E. Cofactors A and D function by capturing and stabilizing tubulin in a quasi-native conformation. Cofactor E binds to the cofactor D-tubulin complex; interaction with cofactor C then causes the release of tubulin polypeptides that are committed to the native state.</text>
</comment>
<keyword evidence="5" id="KW-0143">Chaperone</keyword>
<dbReference type="GO" id="GO:0005737">
    <property type="term" value="C:cytoplasm"/>
    <property type="evidence" value="ECO:0007669"/>
    <property type="project" value="UniProtKB-SubCell"/>
</dbReference>
<dbReference type="InterPro" id="IPR012945">
    <property type="entry name" value="Tubulin-bd_cofactor_C_dom"/>
</dbReference>
<dbReference type="InterPro" id="IPR017901">
    <property type="entry name" value="C-CAP_CF_C-like"/>
</dbReference>
<dbReference type="InterPro" id="IPR038397">
    <property type="entry name" value="TBCC_N_sf"/>
</dbReference>
<sequence length="369" mass="40152">MAKATAIAEPQSFPESTSEITNSEKFFSFFQRAVTDLTQQINDLGSRGTSGVERADAVDHCQAGIMRLSDAVKDASSIIPAYDQRTYGDAIKALSNKLQESKALFAPRPKFAFKSCGSFAQKKNASALSLSDAAVLADQRRKGAPGYVPGSSAESSLAITPAQLRLPVPKRIDEESSSQPAAVKVDNRDGAHIILRPSAGHATSSGTLSNLRRCMVDMSSPASTDHSLAGLTLRNISDSLVICGHVSGAAHLTNVRNSVIVVASRQFRMHESQGCDVYLLSSGRPIIEDCTDVRFAPLPGLYMREEDHQLENQWREVDDFKWLRNEPSPNWKVLEEQQRVKEEMWRDVIPSGPGADVSDILRAVGLNAV</sequence>
<name>A0AAN6J6P5_9PEZI</name>
<comment type="subcellular location">
    <subcellularLocation>
        <location evidence="1">Cytoplasm</location>
    </subcellularLocation>
</comment>
<evidence type="ECO:0000313" key="8">
    <source>
        <dbReference type="EMBL" id="KAK0318897.1"/>
    </source>
</evidence>
<evidence type="ECO:0000256" key="2">
    <source>
        <dbReference type="ARBA" id="ARBA00008848"/>
    </source>
</evidence>
<dbReference type="PROSITE" id="PS51329">
    <property type="entry name" value="C_CAP_COFACTOR_C"/>
    <property type="match status" value="1"/>
</dbReference>